<comment type="caution">
    <text evidence="2">The sequence shown here is derived from an EMBL/GenBank/DDBJ whole genome shotgun (WGS) entry which is preliminary data.</text>
</comment>
<evidence type="ECO:0008006" key="4">
    <source>
        <dbReference type="Google" id="ProtNLM"/>
    </source>
</evidence>
<evidence type="ECO:0000313" key="2">
    <source>
        <dbReference type="EMBL" id="CAH1780310.1"/>
    </source>
</evidence>
<reference evidence="2" key="1">
    <citation type="submission" date="2022-03" db="EMBL/GenBank/DDBJ databases">
        <authorList>
            <person name="Martin C."/>
        </authorList>
    </citation>
    <scope>NUCLEOTIDE SEQUENCE</scope>
</reference>
<keyword evidence="3" id="KW-1185">Reference proteome</keyword>
<evidence type="ECO:0000256" key="1">
    <source>
        <dbReference type="SAM" id="SignalP"/>
    </source>
</evidence>
<feature type="chain" id="PRO_5035755838" description="Pacifastin domain-containing protein" evidence="1">
    <location>
        <begin position="22"/>
        <end position="147"/>
    </location>
</feature>
<dbReference type="EMBL" id="CAIIXF020000003">
    <property type="protein sequence ID" value="CAH1780310.1"/>
    <property type="molecule type" value="Genomic_DNA"/>
</dbReference>
<accession>A0A8S4NFK7</accession>
<keyword evidence="1" id="KW-0732">Signal</keyword>
<feature type="non-terminal residue" evidence="2">
    <location>
        <position position="1"/>
    </location>
</feature>
<feature type="signal peptide" evidence="1">
    <location>
        <begin position="1"/>
        <end position="21"/>
    </location>
</feature>
<dbReference type="Proteomes" id="UP000749559">
    <property type="component" value="Unassembled WGS sequence"/>
</dbReference>
<proteinExistence type="predicted"/>
<protein>
    <recommendedName>
        <fullName evidence="4">Pacifastin domain-containing protein</fullName>
    </recommendedName>
</protein>
<gene>
    <name evidence="2" type="ORF">OFUS_LOCUS7017</name>
</gene>
<dbReference type="AlphaFoldDB" id="A0A8S4NFK7"/>
<evidence type="ECO:0000313" key="3">
    <source>
        <dbReference type="Proteomes" id="UP000749559"/>
    </source>
</evidence>
<organism evidence="2 3">
    <name type="scientific">Owenia fusiformis</name>
    <name type="common">Polychaete worm</name>
    <dbReference type="NCBI Taxonomy" id="6347"/>
    <lineage>
        <taxon>Eukaryota</taxon>
        <taxon>Metazoa</taxon>
        <taxon>Spiralia</taxon>
        <taxon>Lophotrochozoa</taxon>
        <taxon>Annelida</taxon>
        <taxon>Polychaeta</taxon>
        <taxon>Sedentaria</taxon>
        <taxon>Canalipalpata</taxon>
        <taxon>Sabellida</taxon>
        <taxon>Oweniida</taxon>
        <taxon>Oweniidae</taxon>
        <taxon>Owenia</taxon>
    </lineage>
</organism>
<name>A0A8S4NFK7_OWEFU</name>
<sequence>MLDTLGATLIATSFLICYVSGQNPGSVYCDACTRCTEDVFHGQAYSCQGDSTFLPECDCATCRCTKGTENWCEIEALLGEYTMLFINFDDDANTQQTTIYGTPLLDSLLEQYGPGGPRSNLWRTTLDGNLYCDRSVLKANICEGFAA</sequence>